<evidence type="ECO:0000313" key="4">
    <source>
        <dbReference type="Proteomes" id="UP001360560"/>
    </source>
</evidence>
<keyword evidence="4" id="KW-1185">Reference proteome</keyword>
<dbReference type="InterPro" id="IPR018556">
    <property type="entry name" value="SPIN90/Ldb17_LRD"/>
</dbReference>
<dbReference type="RefSeq" id="XP_064850350.1">
    <property type="nucleotide sequence ID" value="XM_064994278.1"/>
</dbReference>
<feature type="compositionally biased region" description="Low complexity" evidence="1">
    <location>
        <begin position="1124"/>
        <end position="1133"/>
    </location>
</feature>
<dbReference type="InterPro" id="IPR030125">
    <property type="entry name" value="SPIN90/Ldb17"/>
</dbReference>
<accession>A0AAV5QG09</accession>
<organism evidence="3 4">
    <name type="scientific">Saccharomycopsis crataegensis</name>
    <dbReference type="NCBI Taxonomy" id="43959"/>
    <lineage>
        <taxon>Eukaryota</taxon>
        <taxon>Fungi</taxon>
        <taxon>Dikarya</taxon>
        <taxon>Ascomycota</taxon>
        <taxon>Saccharomycotina</taxon>
        <taxon>Saccharomycetes</taxon>
        <taxon>Saccharomycopsidaceae</taxon>
        <taxon>Saccharomycopsis</taxon>
    </lineage>
</organism>
<dbReference type="AlphaFoldDB" id="A0AAV5QG09"/>
<evidence type="ECO:0000313" key="3">
    <source>
        <dbReference type="EMBL" id="GMM33350.1"/>
    </source>
</evidence>
<dbReference type="GO" id="GO:0000147">
    <property type="term" value="P:actin cortical patch assembly"/>
    <property type="evidence" value="ECO:0007669"/>
    <property type="project" value="TreeGrafter"/>
</dbReference>
<evidence type="ECO:0000259" key="2">
    <source>
        <dbReference type="Pfam" id="PF09431"/>
    </source>
</evidence>
<dbReference type="GO" id="GO:0006897">
    <property type="term" value="P:endocytosis"/>
    <property type="evidence" value="ECO:0007669"/>
    <property type="project" value="TreeGrafter"/>
</dbReference>
<dbReference type="GO" id="GO:0071933">
    <property type="term" value="F:Arp2/3 complex binding"/>
    <property type="evidence" value="ECO:0007669"/>
    <property type="project" value="TreeGrafter"/>
</dbReference>
<feature type="domain" description="SPIN90/Ldb17 leucine-rich" evidence="2">
    <location>
        <begin position="772"/>
        <end position="823"/>
    </location>
</feature>
<dbReference type="EMBL" id="BTFZ01000001">
    <property type="protein sequence ID" value="GMM33350.1"/>
    <property type="molecule type" value="Genomic_DNA"/>
</dbReference>
<dbReference type="GO" id="GO:0030479">
    <property type="term" value="C:actin cortical patch"/>
    <property type="evidence" value="ECO:0007669"/>
    <property type="project" value="TreeGrafter"/>
</dbReference>
<comment type="caution">
    <text evidence="3">The sequence shown here is derived from an EMBL/GenBank/DDBJ whole genome shotgun (WGS) entry which is preliminary data.</text>
</comment>
<feature type="region of interest" description="Disordered" evidence="1">
    <location>
        <begin position="1084"/>
        <end position="1163"/>
    </location>
</feature>
<feature type="region of interest" description="Disordered" evidence="1">
    <location>
        <begin position="981"/>
        <end position="1009"/>
    </location>
</feature>
<dbReference type="Pfam" id="PF09431">
    <property type="entry name" value="SPIN90_LRD"/>
    <property type="match status" value="1"/>
</dbReference>
<name>A0AAV5QG09_9ASCO</name>
<sequence length="1163" mass="132546">MNLDKSQYNINSSKEFYGFLETYLLSLDQSPSFDQANSNLVFFLSFVALYIDTPSDSNKNSFSIILSRNPEHILYRTSRILVKSKLFSNNTTKTFLISKLLSMLNLNVHLSNINLKLFLGFVFINLIKKDDDAFDSSYEDDNSRNGRNDAEEPKFNINDIRMDEDENGNNISSLNDSVIDILKSYSSFKIFFKILYFNNFINIYSKPKKSVKEKKVVEAGKNGEKIGNDNLINESLIEYEDISEHCKFIEEYNTYIKGNNRNLEIINYDKSLQSELVNDEDYFIKICYSQEKALLNPDTSKDLDRAFEALSEFDLSNPKSTDNILQKIIDNDSEFKSIIYRSKKIILSKIYMKLISNFLKFFSLTFDEIMCVSKNFVIDFLLKNLSIFEADSDQEDQEDQLGDGLHRRASVNKRGSVRFDNGIVFNDNLSKDLIQFGSYKKFLVKSNKSEIKNLNELKFELLLLLNEQYMAVTHLQKSLQQRFEKNTLGKLLYYKHLKLIQIKTEINSILNQKLQINENLQKTFEAQYGEELSAVEKLQAEQEFNQKYYGVNEQVEYSVDTTDLYEKVSSQFKDEFDKLTTFENNLQKLKELFETNEFFSTGDKASDQRNLHEFLTILRKDNAQAQLVSAEDLNLYLKLKKSEIFLIIGPKLQNNVFDCLIGAHYFDKSQKTGNKSEIDGSLESALRIYVNFVGFLIYSFNRQTNNCNKILILKMLYLILKEMKRNREIREEKKAANRRSSIFNPGDMNLDIGKDPRSLTSSNSANGTNFCEFYLNDLKVLVDIFIRELYNLSPETQLPVINNYLRVFFLLLDITPLNYLKFNSKYKHVGKDDMNFNYDNGSGYKRKEILELLVYLSDYNINELAKKCYDNDGIPPDILASEDEKPSSTPETQSEDSLLTRKLARKCLCIGWLGLSSYIVDKAFQLYGLGNINDSKFSPNAISRTSTASSSSSSIFNNTHANSADRMTLSKKLSNLRITNNNTGGSTKSAAHGGVGVTNNGQPAYQNTASPISLSPAKIESPSGYGVGSPNEACLSPYYNKPNRASLGGSLSNPEVNISRRNNISADFNTTRNDRVRNGLQKEFYSPTFPDSSHSQVSLPVSTASSSSRSTRKKPPPPPPPSASPSRSSRPSPITEGKRLPPPPPPPSRKMRVIKSAVELSYS</sequence>
<dbReference type="GeneID" id="90071329"/>
<gene>
    <name evidence="3" type="ORF">DASC09_006750</name>
</gene>
<dbReference type="PANTHER" id="PTHR13357:SF1">
    <property type="entry name" value="NCK-INTERACTING PROTEIN WITH SH3 DOMAIN"/>
    <property type="match status" value="1"/>
</dbReference>
<feature type="compositionally biased region" description="Polar residues" evidence="1">
    <location>
        <begin position="997"/>
        <end position="1009"/>
    </location>
</feature>
<proteinExistence type="predicted"/>
<evidence type="ECO:0000256" key="1">
    <source>
        <dbReference type="SAM" id="MobiDB-lite"/>
    </source>
</evidence>
<feature type="compositionally biased region" description="Polar residues" evidence="1">
    <location>
        <begin position="1089"/>
        <end position="1101"/>
    </location>
</feature>
<dbReference type="Proteomes" id="UP001360560">
    <property type="component" value="Unassembled WGS sequence"/>
</dbReference>
<protein>
    <recommendedName>
        <fullName evidence="2">SPIN90/Ldb17 leucine-rich domain-containing protein</fullName>
    </recommendedName>
</protein>
<dbReference type="GO" id="GO:0051666">
    <property type="term" value="P:actin cortical patch localization"/>
    <property type="evidence" value="ECO:0007669"/>
    <property type="project" value="TreeGrafter"/>
</dbReference>
<reference evidence="3 4" key="1">
    <citation type="journal article" date="2023" name="Elife">
        <title>Identification of key yeast species and microbe-microbe interactions impacting larval growth of Drosophila in the wild.</title>
        <authorList>
            <person name="Mure A."/>
            <person name="Sugiura Y."/>
            <person name="Maeda R."/>
            <person name="Honda K."/>
            <person name="Sakurai N."/>
            <person name="Takahashi Y."/>
            <person name="Watada M."/>
            <person name="Katoh T."/>
            <person name="Gotoh A."/>
            <person name="Gotoh Y."/>
            <person name="Taniguchi I."/>
            <person name="Nakamura K."/>
            <person name="Hayashi T."/>
            <person name="Katayama T."/>
            <person name="Uemura T."/>
            <person name="Hattori Y."/>
        </authorList>
    </citation>
    <scope>NUCLEOTIDE SEQUENCE [LARGE SCALE GENOMIC DNA]</scope>
    <source>
        <strain evidence="3 4">SC-9</strain>
    </source>
</reference>
<dbReference type="PANTHER" id="PTHR13357">
    <property type="entry name" value="SH3 ADAPTER PROTEIN SPIN90 NCK INTERACTING PROTEIN WITH SH3 DOMAIN"/>
    <property type="match status" value="1"/>
</dbReference>